<dbReference type="EC" id="3.2.2.6" evidence="2"/>
<accession>A0A6P8GVC9</accession>
<evidence type="ECO:0000256" key="2">
    <source>
        <dbReference type="ARBA" id="ARBA00011982"/>
    </source>
</evidence>
<dbReference type="KEGG" id="char:105900065"/>
<dbReference type="GO" id="GO:0016740">
    <property type="term" value="F:transferase activity"/>
    <property type="evidence" value="ECO:0007669"/>
    <property type="project" value="UniProtKB-KW"/>
</dbReference>
<keyword evidence="7" id="KW-1133">Transmembrane helix</keyword>
<dbReference type="AlphaFoldDB" id="A0A6P8GVC9"/>
<dbReference type="GO" id="GO:0016849">
    <property type="term" value="F:phosphorus-oxygen lyase activity"/>
    <property type="evidence" value="ECO:0007669"/>
    <property type="project" value="TreeGrafter"/>
</dbReference>
<reference evidence="9" key="1">
    <citation type="submission" date="2025-08" db="UniProtKB">
        <authorList>
            <consortium name="RefSeq"/>
        </authorList>
    </citation>
    <scope>IDENTIFICATION</scope>
</reference>
<keyword evidence="5" id="KW-0520">NAD</keyword>
<evidence type="ECO:0000313" key="8">
    <source>
        <dbReference type="Proteomes" id="UP000515152"/>
    </source>
</evidence>
<evidence type="ECO:0000256" key="6">
    <source>
        <dbReference type="ARBA" id="ARBA00023157"/>
    </source>
</evidence>
<evidence type="ECO:0000256" key="3">
    <source>
        <dbReference type="ARBA" id="ARBA00022679"/>
    </source>
</evidence>
<keyword evidence="6" id="KW-1015">Disulfide bond</keyword>
<dbReference type="PANTHER" id="PTHR10912">
    <property type="entry name" value="ADP-RIBOSYL CYCLASE"/>
    <property type="match status" value="1"/>
</dbReference>
<protein>
    <recommendedName>
        <fullName evidence="2">ADP-ribosyl cyclase/cyclic ADP-ribose hydrolase</fullName>
        <ecNumber evidence="2">3.2.2.6</ecNumber>
    </recommendedName>
</protein>
<name>A0A6P8GVC9_CLUHA</name>
<proteinExistence type="inferred from homology"/>
<dbReference type="Proteomes" id="UP000515152">
    <property type="component" value="Chromosome 17"/>
</dbReference>
<dbReference type="GO" id="GO:0061809">
    <property type="term" value="F:NAD+ nucleosidase activity, cyclic ADP-ribose generating"/>
    <property type="evidence" value="ECO:0007669"/>
    <property type="project" value="UniProtKB-EC"/>
</dbReference>
<dbReference type="Gene3D" id="3.40.50.720">
    <property type="entry name" value="NAD(P)-binding Rossmann-like Domain"/>
    <property type="match status" value="1"/>
</dbReference>
<dbReference type="GeneID" id="105900065"/>
<dbReference type="SUPFAM" id="SSF52309">
    <property type="entry name" value="N-(deoxy)ribosyltransferase-like"/>
    <property type="match status" value="1"/>
</dbReference>
<evidence type="ECO:0000256" key="4">
    <source>
        <dbReference type="ARBA" id="ARBA00022801"/>
    </source>
</evidence>
<organism evidence="8 9">
    <name type="scientific">Clupea harengus</name>
    <name type="common">Atlantic herring</name>
    <dbReference type="NCBI Taxonomy" id="7950"/>
    <lineage>
        <taxon>Eukaryota</taxon>
        <taxon>Metazoa</taxon>
        <taxon>Chordata</taxon>
        <taxon>Craniata</taxon>
        <taxon>Vertebrata</taxon>
        <taxon>Euteleostomi</taxon>
        <taxon>Actinopterygii</taxon>
        <taxon>Neopterygii</taxon>
        <taxon>Teleostei</taxon>
        <taxon>Clupei</taxon>
        <taxon>Clupeiformes</taxon>
        <taxon>Clupeoidei</taxon>
        <taxon>Clupeidae</taxon>
        <taxon>Clupea</taxon>
    </lineage>
</organism>
<evidence type="ECO:0000256" key="5">
    <source>
        <dbReference type="ARBA" id="ARBA00023027"/>
    </source>
</evidence>
<dbReference type="GO" id="GO:0005886">
    <property type="term" value="C:plasma membrane"/>
    <property type="evidence" value="ECO:0007669"/>
    <property type="project" value="TreeGrafter"/>
</dbReference>
<dbReference type="PANTHER" id="PTHR10912:SF9">
    <property type="entry name" value="ADP-RIBOSYL CYCLASE_CYCLIC ADP-RIBOSE HYDROLASE"/>
    <property type="match status" value="1"/>
</dbReference>
<dbReference type="Pfam" id="PF02267">
    <property type="entry name" value="Rib_hydrolayse"/>
    <property type="match status" value="1"/>
</dbReference>
<dbReference type="Gene3D" id="1.20.82.10">
    <property type="entry name" value="ADP Ribosyl Cyclase, Chain A, domain 1"/>
    <property type="match status" value="1"/>
</dbReference>
<keyword evidence="3" id="KW-0808">Transferase</keyword>
<keyword evidence="7" id="KW-0472">Membrane</keyword>
<gene>
    <name evidence="9" type="primary">LOC105900065</name>
</gene>
<dbReference type="GO" id="GO:0030890">
    <property type="term" value="P:positive regulation of B cell proliferation"/>
    <property type="evidence" value="ECO:0007669"/>
    <property type="project" value="TreeGrafter"/>
</dbReference>
<comment type="similarity">
    <text evidence="1">Belongs to the ADP-ribosyl cyclase family.</text>
</comment>
<evidence type="ECO:0000256" key="7">
    <source>
        <dbReference type="SAM" id="Phobius"/>
    </source>
</evidence>
<evidence type="ECO:0000256" key="1">
    <source>
        <dbReference type="ARBA" id="ARBA00005406"/>
    </source>
</evidence>
<keyword evidence="4" id="KW-0378">Hydrolase</keyword>
<evidence type="ECO:0000313" key="9">
    <source>
        <dbReference type="RefSeq" id="XP_031439467.1"/>
    </source>
</evidence>
<dbReference type="InterPro" id="IPR003193">
    <property type="entry name" value="ADP-ribosyl_cyclase"/>
</dbReference>
<keyword evidence="7" id="KW-0812">Transmembrane</keyword>
<dbReference type="RefSeq" id="XP_031439467.1">
    <property type="nucleotide sequence ID" value="XM_031583607.2"/>
</dbReference>
<keyword evidence="8" id="KW-1185">Reference proteome</keyword>
<feature type="transmembrane region" description="Helical" evidence="7">
    <location>
        <begin position="6"/>
        <end position="22"/>
    </location>
</feature>
<sequence length="254" mass="28425">MSECGFIAPVILAVILGLILWPDSLQEKIKKRCETYLEKHGLPSQNDCEKIWDSFRQAFVEKDPCEVPPDAYDSLIHTVSQVSQEPTCNRMMFWSKTKEKVHEFAKKCSYVTLEDFLLGFLLDNLTWCGKSGSQETFTTGCPSWSDCVNNPVRSFWIQASAAFAASACGDAFVMLDGAIDMPYNPDSTFASVEVKHFNSSIMKSLTVLLVTKEGDTKTCESDESLKHLQTDLGSNLKYQCKVVPQSQLQTCIVD</sequence>